<dbReference type="GO" id="GO:0006633">
    <property type="term" value="P:fatty acid biosynthetic process"/>
    <property type="evidence" value="ECO:0007669"/>
    <property type="project" value="TreeGrafter"/>
</dbReference>
<feature type="non-terminal residue" evidence="4">
    <location>
        <position position="1"/>
    </location>
</feature>
<accession>A0A813J8N8</accession>
<dbReference type="Gene3D" id="3.40.50.720">
    <property type="entry name" value="NAD(P)-binding Rossmann-like Domain"/>
    <property type="match status" value="1"/>
</dbReference>
<dbReference type="SUPFAM" id="SSF51735">
    <property type="entry name" value="NAD(P)-binding Rossmann-fold domains"/>
    <property type="match status" value="1"/>
</dbReference>
<dbReference type="GO" id="GO:0004312">
    <property type="term" value="F:fatty acid synthase activity"/>
    <property type="evidence" value="ECO:0007669"/>
    <property type="project" value="TreeGrafter"/>
</dbReference>
<keyword evidence="1" id="KW-0596">Phosphopantetheine</keyword>
<protein>
    <recommendedName>
        <fullName evidence="3">Ketoreductase domain-containing protein</fullName>
    </recommendedName>
</protein>
<dbReference type="InterPro" id="IPR013968">
    <property type="entry name" value="PKS_KR"/>
</dbReference>
<dbReference type="PANTHER" id="PTHR43775:SF37">
    <property type="entry name" value="SI:DKEY-61P9.11"/>
    <property type="match status" value="1"/>
</dbReference>
<dbReference type="EMBL" id="CAJNNW010021987">
    <property type="protein sequence ID" value="CAE8668684.1"/>
    <property type="molecule type" value="Genomic_DNA"/>
</dbReference>
<proteinExistence type="predicted"/>
<name>A0A813J8N8_POLGL</name>
<reference evidence="4" key="1">
    <citation type="submission" date="2021-02" db="EMBL/GenBank/DDBJ databases">
        <authorList>
            <person name="Dougan E. K."/>
            <person name="Rhodes N."/>
            <person name="Thang M."/>
            <person name="Chan C."/>
        </authorList>
    </citation>
    <scope>NUCLEOTIDE SEQUENCE</scope>
</reference>
<organism evidence="4 5">
    <name type="scientific">Polarella glacialis</name>
    <name type="common">Dinoflagellate</name>
    <dbReference type="NCBI Taxonomy" id="89957"/>
    <lineage>
        <taxon>Eukaryota</taxon>
        <taxon>Sar</taxon>
        <taxon>Alveolata</taxon>
        <taxon>Dinophyceae</taxon>
        <taxon>Suessiales</taxon>
        <taxon>Suessiaceae</taxon>
        <taxon>Polarella</taxon>
    </lineage>
</organism>
<dbReference type="InterPro" id="IPR057326">
    <property type="entry name" value="KR_dom"/>
</dbReference>
<evidence type="ECO:0000313" key="5">
    <source>
        <dbReference type="Proteomes" id="UP000626109"/>
    </source>
</evidence>
<feature type="domain" description="Ketoreductase" evidence="3">
    <location>
        <begin position="67"/>
        <end position="263"/>
    </location>
</feature>
<dbReference type="Proteomes" id="UP000626109">
    <property type="component" value="Unassembled WGS sequence"/>
</dbReference>
<dbReference type="InterPro" id="IPR036291">
    <property type="entry name" value="NAD(P)-bd_dom_sf"/>
</dbReference>
<gene>
    <name evidence="4" type="ORF">PGLA2088_LOCUS16987</name>
</gene>
<evidence type="ECO:0000313" key="4">
    <source>
        <dbReference type="EMBL" id="CAE8668684.1"/>
    </source>
</evidence>
<dbReference type="AlphaFoldDB" id="A0A813J8N8"/>
<evidence type="ECO:0000259" key="3">
    <source>
        <dbReference type="SMART" id="SM00822"/>
    </source>
</evidence>
<dbReference type="PANTHER" id="PTHR43775">
    <property type="entry name" value="FATTY ACID SYNTHASE"/>
    <property type="match status" value="1"/>
</dbReference>
<dbReference type="Pfam" id="PF08659">
    <property type="entry name" value="KR"/>
    <property type="match status" value="1"/>
</dbReference>
<comment type="caution">
    <text evidence="4">The sequence shown here is derived from an EMBL/GenBank/DDBJ whole genome shotgun (WGS) entry which is preliminary data.</text>
</comment>
<evidence type="ECO:0000256" key="2">
    <source>
        <dbReference type="ARBA" id="ARBA00022553"/>
    </source>
</evidence>
<keyword evidence="2" id="KW-0597">Phosphoprotein</keyword>
<evidence type="ECO:0000256" key="1">
    <source>
        <dbReference type="ARBA" id="ARBA00022450"/>
    </source>
</evidence>
<sequence>VPVQYIDFEWKPSEAAIAQVASDLFCLETFGCNTLRILNDGRFVMRQVLSKAYEARQLPFQGPPSSGVIAVTGGNGSLAQVFALHLLELAEQKNRENPDLPPCSFRLKMLSRSGEVRDREASAWESVQRKAKALGITAEQVRCDVSSADSVEEFVSQHSPEITGVLHTAGVLQDALLRGQTWEKMEAILGCKAKACLYLHDSLQRYGNVNLELFWTFSSNSIYGNPGQVNYAGANCFLDGVCRHRVALGKPGVAIQWGAWGESGMAAVMNEHVKTAIMMSHMPFFSNQEGFAGLYAGIKSGIPAFAVYKHNPEIMVMVSAAADSSAQCYTRNFTSEFCPTPPPRTPPAVKQKDMYSLYRMARRLVVLYPNPLFERALMKERFTASLLAEEEEEDRLW</sequence>
<dbReference type="SMART" id="SM00822">
    <property type="entry name" value="PKS_KR"/>
    <property type="match status" value="1"/>
</dbReference>
<dbReference type="InterPro" id="IPR050091">
    <property type="entry name" value="PKS_NRPS_Biosynth_Enz"/>
</dbReference>